<keyword evidence="4" id="KW-0560">Oxidoreductase</keyword>
<proteinExistence type="inferred from homology"/>
<dbReference type="Pfam" id="PF01494">
    <property type="entry name" value="FAD_binding_3"/>
    <property type="match status" value="2"/>
</dbReference>
<keyword evidence="2" id="KW-0285">Flavoprotein</keyword>
<dbReference type="PANTHER" id="PTHR13789:SF309">
    <property type="entry name" value="PUTATIVE (AFU_ORTHOLOGUE AFUA_6G14510)-RELATED"/>
    <property type="match status" value="1"/>
</dbReference>
<feature type="domain" description="FAD-binding" evidence="7">
    <location>
        <begin position="5"/>
        <end position="176"/>
    </location>
</feature>
<evidence type="ECO:0000256" key="5">
    <source>
        <dbReference type="ARBA" id="ARBA00023033"/>
    </source>
</evidence>
<evidence type="ECO:0000259" key="7">
    <source>
        <dbReference type="Pfam" id="PF01494"/>
    </source>
</evidence>
<evidence type="ECO:0000313" key="9">
    <source>
        <dbReference type="Proteomes" id="UP001586593"/>
    </source>
</evidence>
<protein>
    <recommendedName>
        <fullName evidence="7">FAD-binding domain-containing protein</fullName>
    </recommendedName>
</protein>
<evidence type="ECO:0000256" key="4">
    <source>
        <dbReference type="ARBA" id="ARBA00023002"/>
    </source>
</evidence>
<gene>
    <name evidence="8" type="ORF">VTK73DRAFT_4441</name>
</gene>
<keyword evidence="3" id="KW-0274">FAD</keyword>
<accession>A0ABR3WTH8</accession>
<comment type="caution">
    <text evidence="8">The sequence shown here is derived from an EMBL/GenBank/DDBJ whole genome shotgun (WGS) entry which is preliminary data.</text>
</comment>
<name>A0ABR3WTH8_9PEZI</name>
<keyword evidence="5" id="KW-0503">Monooxygenase</keyword>
<dbReference type="InterPro" id="IPR002938">
    <property type="entry name" value="FAD-bd"/>
</dbReference>
<sequence length="426" mass="46731">MPISHVLVLGAGPAGLAAALSLSQQPDSPFRITVLEIRSAPGSLGGAIHLTPLALRYLDRLSDTSASTSTTVGARVRSLACPIRAGIDLVSLRTGASLGTRWHNTDAVRVRRRDLVASLTEAARARDNISLRYDVRAVGIRDEEEQRTVFVDLEGGETVAGDVLLGCDGLHSVARSLYVDPSRQPTYSGRASAYAFARLDKPGSTPVVRGDATLVSGRYGSLLAAFCTPERDELFVAAVMGMPEVAGEGESGATAAREGWRARGDDKMKVREDILRRFHGGGVTGLTELIQRADDWTLFPVYQLPPGGRWSQGRVALLGDAAHAMPPQGESTGVAIEDGVLMARILRRHNERTVAQLFDDYEKMRRPPVDKLYRDSVWRWNTAIKEDAGWFGTIVMEWMTYLFLWFMHYRAEDHFASDVEKLELPQ</sequence>
<evidence type="ECO:0000256" key="2">
    <source>
        <dbReference type="ARBA" id="ARBA00022630"/>
    </source>
</evidence>
<feature type="chain" id="PRO_5047404571" description="FAD-binding domain-containing protein" evidence="6">
    <location>
        <begin position="20"/>
        <end position="426"/>
    </location>
</feature>
<dbReference type="PANTHER" id="PTHR13789">
    <property type="entry name" value="MONOOXYGENASE"/>
    <property type="match status" value="1"/>
</dbReference>
<comment type="similarity">
    <text evidence="1">Belongs to the paxM FAD-dependent monooxygenase family.</text>
</comment>
<dbReference type="Gene3D" id="3.50.50.60">
    <property type="entry name" value="FAD/NAD(P)-binding domain"/>
    <property type="match status" value="1"/>
</dbReference>
<keyword evidence="9" id="KW-1185">Reference proteome</keyword>
<dbReference type="InterPro" id="IPR036188">
    <property type="entry name" value="FAD/NAD-bd_sf"/>
</dbReference>
<dbReference type="Proteomes" id="UP001586593">
    <property type="component" value="Unassembled WGS sequence"/>
</dbReference>
<evidence type="ECO:0000256" key="3">
    <source>
        <dbReference type="ARBA" id="ARBA00022827"/>
    </source>
</evidence>
<evidence type="ECO:0000313" key="8">
    <source>
        <dbReference type="EMBL" id="KAL1866972.1"/>
    </source>
</evidence>
<dbReference type="PRINTS" id="PR00420">
    <property type="entry name" value="RNGMNOXGNASE"/>
</dbReference>
<feature type="signal peptide" evidence="6">
    <location>
        <begin position="1"/>
        <end position="19"/>
    </location>
</feature>
<dbReference type="InterPro" id="IPR050493">
    <property type="entry name" value="FAD-dep_Monooxygenase_BioMet"/>
</dbReference>
<dbReference type="SUPFAM" id="SSF51905">
    <property type="entry name" value="FAD/NAD(P)-binding domain"/>
    <property type="match status" value="1"/>
</dbReference>
<evidence type="ECO:0000256" key="6">
    <source>
        <dbReference type="SAM" id="SignalP"/>
    </source>
</evidence>
<feature type="domain" description="FAD-binding" evidence="7">
    <location>
        <begin position="309"/>
        <end position="374"/>
    </location>
</feature>
<evidence type="ECO:0000256" key="1">
    <source>
        <dbReference type="ARBA" id="ARBA00007992"/>
    </source>
</evidence>
<keyword evidence="6" id="KW-0732">Signal</keyword>
<dbReference type="EMBL" id="JAZHXJ010000252">
    <property type="protein sequence ID" value="KAL1866972.1"/>
    <property type="molecule type" value="Genomic_DNA"/>
</dbReference>
<organism evidence="8 9">
    <name type="scientific">Phialemonium thermophilum</name>
    <dbReference type="NCBI Taxonomy" id="223376"/>
    <lineage>
        <taxon>Eukaryota</taxon>
        <taxon>Fungi</taxon>
        <taxon>Dikarya</taxon>
        <taxon>Ascomycota</taxon>
        <taxon>Pezizomycotina</taxon>
        <taxon>Sordariomycetes</taxon>
        <taxon>Sordariomycetidae</taxon>
        <taxon>Cephalothecales</taxon>
        <taxon>Cephalothecaceae</taxon>
        <taxon>Phialemonium</taxon>
    </lineage>
</organism>
<reference evidence="8 9" key="1">
    <citation type="journal article" date="2024" name="Commun. Biol.">
        <title>Comparative genomic analysis of thermophilic fungi reveals convergent evolutionary adaptations and gene losses.</title>
        <authorList>
            <person name="Steindorff A.S."/>
            <person name="Aguilar-Pontes M.V."/>
            <person name="Robinson A.J."/>
            <person name="Andreopoulos B."/>
            <person name="LaButti K."/>
            <person name="Kuo A."/>
            <person name="Mondo S."/>
            <person name="Riley R."/>
            <person name="Otillar R."/>
            <person name="Haridas S."/>
            <person name="Lipzen A."/>
            <person name="Grimwood J."/>
            <person name="Schmutz J."/>
            <person name="Clum A."/>
            <person name="Reid I.D."/>
            <person name="Moisan M.C."/>
            <person name="Butler G."/>
            <person name="Nguyen T.T.M."/>
            <person name="Dewar K."/>
            <person name="Conant G."/>
            <person name="Drula E."/>
            <person name="Henrissat B."/>
            <person name="Hansel C."/>
            <person name="Singer S."/>
            <person name="Hutchinson M.I."/>
            <person name="de Vries R.P."/>
            <person name="Natvig D.O."/>
            <person name="Powell A.J."/>
            <person name="Tsang A."/>
            <person name="Grigoriev I.V."/>
        </authorList>
    </citation>
    <scope>NUCLEOTIDE SEQUENCE [LARGE SCALE GENOMIC DNA]</scope>
    <source>
        <strain evidence="8 9">ATCC 24622</strain>
    </source>
</reference>